<keyword evidence="4" id="KW-0460">Magnesium</keyword>
<evidence type="ECO:0000313" key="6">
    <source>
        <dbReference type="EMBL" id="SEJ11046.1"/>
    </source>
</evidence>
<dbReference type="EMBL" id="FNZK01000003">
    <property type="protein sequence ID" value="SEJ11046.1"/>
    <property type="molecule type" value="Genomic_DNA"/>
</dbReference>
<dbReference type="PANTHER" id="PTHR31609:SF1">
    <property type="entry name" value="CARBOHYDRATE DEACETYLASE"/>
    <property type="match status" value="1"/>
</dbReference>
<dbReference type="GO" id="GO:0005975">
    <property type="term" value="P:carbohydrate metabolic process"/>
    <property type="evidence" value="ECO:0007669"/>
    <property type="project" value="InterPro"/>
</dbReference>
<accession>A0A1H6W5K0</accession>
<reference evidence="7" key="1">
    <citation type="submission" date="2016-10" db="EMBL/GenBank/DDBJ databases">
        <authorList>
            <person name="Varghese N."/>
            <person name="Submissions S."/>
        </authorList>
    </citation>
    <scope>NUCLEOTIDE SEQUENCE [LARGE SCALE GENOMIC DNA]</scope>
    <source>
        <strain evidence="7">DSM 2179</strain>
    </source>
</reference>
<dbReference type="Gene3D" id="3.20.20.370">
    <property type="entry name" value="Glycoside hydrolase/deacetylase"/>
    <property type="match status" value="1"/>
</dbReference>
<name>A0A1H6W5K0_9FIRM</name>
<organism evidence="6 7">
    <name type="scientific">Propionispira arboris</name>
    <dbReference type="NCBI Taxonomy" id="84035"/>
    <lineage>
        <taxon>Bacteria</taxon>
        <taxon>Bacillati</taxon>
        <taxon>Bacillota</taxon>
        <taxon>Negativicutes</taxon>
        <taxon>Selenomonadales</taxon>
        <taxon>Selenomonadaceae</taxon>
        <taxon>Propionispira</taxon>
    </lineage>
</organism>
<evidence type="ECO:0000256" key="3">
    <source>
        <dbReference type="ARBA" id="ARBA00022801"/>
    </source>
</evidence>
<proteinExistence type="predicted"/>
<dbReference type="GO" id="GO:0046872">
    <property type="term" value="F:metal ion binding"/>
    <property type="evidence" value="ECO:0007669"/>
    <property type="project" value="UniProtKB-KW"/>
</dbReference>
<dbReference type="AlphaFoldDB" id="A0A1H6W5K0"/>
<dbReference type="PANTHER" id="PTHR31609">
    <property type="entry name" value="YDJC DEACETYLASE FAMILY MEMBER"/>
    <property type="match status" value="1"/>
</dbReference>
<evidence type="ECO:0000256" key="5">
    <source>
        <dbReference type="ARBA" id="ARBA00023277"/>
    </source>
</evidence>
<dbReference type="GO" id="GO:0016787">
    <property type="term" value="F:hydrolase activity"/>
    <property type="evidence" value="ECO:0007669"/>
    <property type="project" value="UniProtKB-KW"/>
</dbReference>
<dbReference type="GO" id="GO:0019213">
    <property type="term" value="F:deacetylase activity"/>
    <property type="evidence" value="ECO:0007669"/>
    <property type="project" value="TreeGrafter"/>
</dbReference>
<comment type="cofactor">
    <cofactor evidence="1">
        <name>Mg(2+)</name>
        <dbReference type="ChEBI" id="CHEBI:18420"/>
    </cofactor>
</comment>
<keyword evidence="5" id="KW-0119">Carbohydrate metabolism</keyword>
<evidence type="ECO:0000313" key="7">
    <source>
        <dbReference type="Proteomes" id="UP000199662"/>
    </source>
</evidence>
<dbReference type="Pfam" id="PF04794">
    <property type="entry name" value="YdjC"/>
    <property type="match status" value="1"/>
</dbReference>
<dbReference type="Proteomes" id="UP000199662">
    <property type="component" value="Unassembled WGS sequence"/>
</dbReference>
<dbReference type="RefSeq" id="WP_091829580.1">
    <property type="nucleotide sequence ID" value="NZ_FNZK01000003.1"/>
</dbReference>
<protein>
    <submittedName>
        <fullName evidence="6">Hopanoid biosynthesis associated protein HpnK</fullName>
    </submittedName>
</protein>
<dbReference type="InterPro" id="IPR006879">
    <property type="entry name" value="YdjC-like"/>
</dbReference>
<dbReference type="STRING" id="84035.SAMN05660742_103196"/>
<evidence type="ECO:0000256" key="2">
    <source>
        <dbReference type="ARBA" id="ARBA00022723"/>
    </source>
</evidence>
<evidence type="ECO:0000256" key="4">
    <source>
        <dbReference type="ARBA" id="ARBA00022842"/>
    </source>
</evidence>
<keyword evidence="3" id="KW-0378">Hydrolase</keyword>
<dbReference type="InterPro" id="IPR011330">
    <property type="entry name" value="Glyco_hydro/deAcase_b/a-brl"/>
</dbReference>
<dbReference type="CDD" id="cd10808">
    <property type="entry name" value="YdjC"/>
    <property type="match status" value="1"/>
</dbReference>
<evidence type="ECO:0000256" key="1">
    <source>
        <dbReference type="ARBA" id="ARBA00001946"/>
    </source>
</evidence>
<sequence length="284" mass="31898">MRNLIINADDFGLHTNINQAIVQAHQKGCLTSTSLMPTGNAFTEAVDLSLKNPSLGIGVHLTLVAEKPLLNPAKVKSLVDKDGFFFKDYTVFIKKYVMGAIDLDEVAAEFTAQIEHIRSTGIVITHLDSHQHLHVLPKITNICLALAKQYHIKKMRIPEEAYFFSGGYQTDYKRILGKCGLTFLASLARQKIRKNDLNGPDHFFGMLAGGHMSEAYVLRILKALPEGTSEIMMHPGLNSKLLDLQYGWQYHWTDEYQALVSPVVLQSIKDNHVNLISFKELLHE</sequence>
<dbReference type="SUPFAM" id="SSF88713">
    <property type="entry name" value="Glycoside hydrolase/deacetylase"/>
    <property type="match status" value="1"/>
</dbReference>
<keyword evidence="7" id="KW-1185">Reference proteome</keyword>
<gene>
    <name evidence="6" type="ORF">SAMN05660742_103196</name>
</gene>
<keyword evidence="2" id="KW-0479">Metal-binding</keyword>